<feature type="non-terminal residue" evidence="1">
    <location>
        <position position="1"/>
    </location>
</feature>
<accession>A0A7J9IVZ0</accession>
<evidence type="ECO:0000313" key="2">
    <source>
        <dbReference type="Proteomes" id="UP000593575"/>
    </source>
</evidence>
<organism evidence="1 2">
    <name type="scientific">Gossypium armourianum</name>
    <dbReference type="NCBI Taxonomy" id="34283"/>
    <lineage>
        <taxon>Eukaryota</taxon>
        <taxon>Viridiplantae</taxon>
        <taxon>Streptophyta</taxon>
        <taxon>Embryophyta</taxon>
        <taxon>Tracheophyta</taxon>
        <taxon>Spermatophyta</taxon>
        <taxon>Magnoliopsida</taxon>
        <taxon>eudicotyledons</taxon>
        <taxon>Gunneridae</taxon>
        <taxon>Pentapetalae</taxon>
        <taxon>rosids</taxon>
        <taxon>malvids</taxon>
        <taxon>Malvales</taxon>
        <taxon>Malvaceae</taxon>
        <taxon>Malvoideae</taxon>
        <taxon>Gossypium</taxon>
    </lineage>
</organism>
<feature type="non-terminal residue" evidence="1">
    <location>
        <position position="154"/>
    </location>
</feature>
<keyword evidence="2" id="KW-1185">Reference proteome</keyword>
<comment type="caution">
    <text evidence="1">The sequence shown here is derived from an EMBL/GenBank/DDBJ whole genome shotgun (WGS) entry which is preliminary data.</text>
</comment>
<proteinExistence type="predicted"/>
<evidence type="ECO:0000313" key="1">
    <source>
        <dbReference type="EMBL" id="MBA0826302.1"/>
    </source>
</evidence>
<dbReference type="EMBL" id="JABFAE010000004">
    <property type="protein sequence ID" value="MBA0826302.1"/>
    <property type="molecule type" value="Genomic_DNA"/>
</dbReference>
<dbReference type="Proteomes" id="UP000593575">
    <property type="component" value="Unassembled WGS sequence"/>
</dbReference>
<reference evidence="1 2" key="1">
    <citation type="journal article" date="2019" name="Genome Biol. Evol.">
        <title>Insights into the evolution of the New World diploid cottons (Gossypium, subgenus Houzingenia) based on genome sequencing.</title>
        <authorList>
            <person name="Grover C.E."/>
            <person name="Arick M.A. 2nd"/>
            <person name="Thrash A."/>
            <person name="Conover J.L."/>
            <person name="Sanders W.S."/>
            <person name="Peterson D.G."/>
            <person name="Frelichowski J.E."/>
            <person name="Scheffler J.A."/>
            <person name="Scheffler B.E."/>
            <person name="Wendel J.F."/>
        </authorList>
    </citation>
    <scope>NUCLEOTIDE SEQUENCE [LARGE SCALE GENOMIC DNA]</scope>
    <source>
        <strain evidence="1">6</strain>
        <tissue evidence="1">Leaf</tissue>
    </source>
</reference>
<gene>
    <name evidence="1" type="ORF">Goarm_011167</name>
</gene>
<name>A0A7J9IVZ0_9ROSI</name>
<protein>
    <submittedName>
        <fullName evidence="1">Uncharacterized protein</fullName>
    </submittedName>
</protein>
<dbReference type="AlphaFoldDB" id="A0A7J9IVZ0"/>
<sequence>VSIQKNIRSTLDIEVAIYTEKGGTDRISFLSSDFCWCMSRDIYALEEYSFDPKIERTLRRRIKKLREMERIGNDQEIWPSVRYHRWEHFWTISKDNVVVSVVQEFYASLWDQESKNTKGHMSDIVYVQEYFRDIDMDNIINFLTEGRREWKYRP</sequence>